<reference evidence="9 10" key="1">
    <citation type="submission" date="2021-10" db="EMBL/GenBank/DDBJ databases">
        <title>Alishewanella koreense sp. nov. isolated from seawater of southwestern coast in South Korea and the proposal for the reclassification of Rheinheimera perlucida and Rheinheimera tuosuensis as Arsukibacterium perlucida and Arsukibacterium tuosuensis.</title>
        <authorList>
            <person name="Kim K.H."/>
            <person name="Ruan W."/>
            <person name="Kim K.R."/>
            <person name="Baek J.H."/>
            <person name="Jeon C.O."/>
        </authorList>
    </citation>
    <scope>NUCLEOTIDE SEQUENCE [LARGE SCALE GENOMIC DNA]</scope>
    <source>
        <strain evidence="9 10">16-MA</strain>
    </source>
</reference>
<dbReference type="InterPro" id="IPR043128">
    <property type="entry name" value="Rev_trsase/Diguanyl_cyclase"/>
</dbReference>
<dbReference type="EC" id="2.7.7.7" evidence="7"/>
<evidence type="ECO:0000256" key="1">
    <source>
        <dbReference type="ARBA" id="ARBA00010945"/>
    </source>
</evidence>
<dbReference type="InterPro" id="IPR022880">
    <property type="entry name" value="DNApol_IV"/>
</dbReference>
<feature type="domain" description="UmuC" evidence="8">
    <location>
        <begin position="6"/>
        <end position="187"/>
    </location>
</feature>
<evidence type="ECO:0000313" key="9">
    <source>
        <dbReference type="EMBL" id="MCB5225739.1"/>
    </source>
</evidence>
<evidence type="ECO:0000256" key="4">
    <source>
        <dbReference type="ARBA" id="ARBA00022763"/>
    </source>
</evidence>
<dbReference type="Gene3D" id="3.30.70.270">
    <property type="match status" value="1"/>
</dbReference>
<feature type="active site" evidence="7">
    <location>
        <position position="106"/>
    </location>
</feature>
<evidence type="ECO:0000256" key="7">
    <source>
        <dbReference type="HAMAP-Rule" id="MF_01113"/>
    </source>
</evidence>
<comment type="subunit">
    <text evidence="7">Monomer.</text>
</comment>
<dbReference type="InterPro" id="IPR017961">
    <property type="entry name" value="DNA_pol_Y-fam_little_finger"/>
</dbReference>
<dbReference type="Gene3D" id="3.30.1490.100">
    <property type="entry name" value="DNA polymerase, Y-family, little finger domain"/>
    <property type="match status" value="1"/>
</dbReference>
<keyword evidence="6 7" id="KW-0234">DNA repair</keyword>
<feature type="binding site" evidence="7">
    <location>
        <position position="10"/>
    </location>
    <ligand>
        <name>Mg(2+)</name>
        <dbReference type="ChEBI" id="CHEBI:18420"/>
    </ligand>
</feature>
<evidence type="ECO:0000256" key="5">
    <source>
        <dbReference type="ARBA" id="ARBA00022932"/>
    </source>
</evidence>
<keyword evidence="7" id="KW-0238">DNA-binding</keyword>
<comment type="caution">
    <text evidence="9">The sequence shown here is derived from an EMBL/GenBank/DDBJ whole genome shotgun (WGS) entry which is preliminary data.</text>
</comment>
<keyword evidence="7 9" id="KW-0808">Transferase</keyword>
<accession>A0ABS8C092</accession>
<keyword evidence="10" id="KW-1185">Reference proteome</keyword>
<evidence type="ECO:0000259" key="8">
    <source>
        <dbReference type="PROSITE" id="PS50173"/>
    </source>
</evidence>
<keyword evidence="5 7" id="KW-0239">DNA-directed DNA polymerase</keyword>
<comment type="similarity">
    <text evidence="1 7">Belongs to the DNA polymerase type-Y family.</text>
</comment>
<dbReference type="NCBIfam" id="NF002677">
    <property type="entry name" value="PRK02406.1"/>
    <property type="match status" value="1"/>
</dbReference>
<dbReference type="Pfam" id="PF11799">
    <property type="entry name" value="IMS_C"/>
    <property type="match status" value="1"/>
</dbReference>
<keyword evidence="7" id="KW-0963">Cytoplasm</keyword>
<evidence type="ECO:0000256" key="6">
    <source>
        <dbReference type="ARBA" id="ARBA00023204"/>
    </source>
</evidence>
<evidence type="ECO:0000256" key="3">
    <source>
        <dbReference type="ARBA" id="ARBA00022705"/>
    </source>
</evidence>
<dbReference type="Gene3D" id="3.40.1170.60">
    <property type="match status" value="1"/>
</dbReference>
<comment type="function">
    <text evidence="7">Poorly processive, error-prone DNA polymerase involved in untargeted mutagenesis. Copies undamaged DNA at stalled replication forks, which arise in vivo from mismatched or misaligned primer ends. These misaligned primers can be extended by PolIV. Exhibits no 3'-5' exonuclease (proofreading) activity. May be involved in translesional synthesis, in conjunction with the beta clamp from PolIII.</text>
</comment>
<evidence type="ECO:0000256" key="2">
    <source>
        <dbReference type="ARBA" id="ARBA00022457"/>
    </source>
</evidence>
<name>A0ABS8C092_9ALTE</name>
<comment type="cofactor">
    <cofactor evidence="7">
        <name>Mg(2+)</name>
        <dbReference type="ChEBI" id="CHEBI:18420"/>
    </cofactor>
    <text evidence="7">Binds 2 magnesium ions per subunit.</text>
</comment>
<dbReference type="Gene3D" id="1.10.150.20">
    <property type="entry name" value="5' to 3' exonuclease, C-terminal subdomain"/>
    <property type="match status" value="1"/>
</dbReference>
<dbReference type="PANTHER" id="PTHR11076:SF33">
    <property type="entry name" value="DNA POLYMERASE KAPPA"/>
    <property type="match status" value="1"/>
</dbReference>
<gene>
    <name evidence="7 9" type="primary">dinB</name>
    <name evidence="9" type="ORF">JAO78_002805</name>
</gene>
<dbReference type="HAMAP" id="MF_01113">
    <property type="entry name" value="DNApol_IV"/>
    <property type="match status" value="1"/>
</dbReference>
<protein>
    <recommendedName>
        <fullName evidence="7">DNA polymerase IV</fullName>
        <shortName evidence="7">Pol IV</shortName>
        <ecNumber evidence="7">2.7.7.7</ecNumber>
    </recommendedName>
</protein>
<dbReference type="InterPro" id="IPR024728">
    <property type="entry name" value="PolY_HhH_motif"/>
</dbReference>
<keyword evidence="4 7" id="KW-0227">DNA damage</keyword>
<proteinExistence type="inferred from homology"/>
<keyword evidence="7" id="KW-0460">Magnesium</keyword>
<dbReference type="InterPro" id="IPR036775">
    <property type="entry name" value="DNA_pol_Y-fam_lit_finger_sf"/>
</dbReference>
<feature type="site" description="Substrate discrimination" evidence="7">
    <location>
        <position position="15"/>
    </location>
</feature>
<keyword evidence="7 9" id="KW-0548">Nucleotidyltransferase</keyword>
<dbReference type="SUPFAM" id="SSF56672">
    <property type="entry name" value="DNA/RNA polymerases"/>
    <property type="match status" value="1"/>
</dbReference>
<keyword evidence="2 7" id="KW-0515">Mutator protein</keyword>
<dbReference type="Pfam" id="PF11798">
    <property type="entry name" value="IMS_HHH"/>
    <property type="match status" value="1"/>
</dbReference>
<dbReference type="PANTHER" id="PTHR11076">
    <property type="entry name" value="DNA REPAIR POLYMERASE UMUC / TRANSFERASE FAMILY MEMBER"/>
    <property type="match status" value="1"/>
</dbReference>
<dbReference type="PROSITE" id="PS50173">
    <property type="entry name" value="UMUC"/>
    <property type="match status" value="1"/>
</dbReference>
<feature type="binding site" evidence="7">
    <location>
        <position position="105"/>
    </location>
    <ligand>
        <name>Mg(2+)</name>
        <dbReference type="ChEBI" id="CHEBI:18420"/>
    </ligand>
</feature>
<dbReference type="CDD" id="cd03586">
    <property type="entry name" value="PolY_Pol_IV_kappa"/>
    <property type="match status" value="1"/>
</dbReference>
<dbReference type="Proteomes" id="UP000633814">
    <property type="component" value="Unassembled WGS sequence"/>
</dbReference>
<sequence>MSHRKIIHLDMDCFFAAVEMRDNPALRHIPLAIGGSRSERGVIATCNYPARAFGVRSAMPTHEALKRCPHLTLMRGSMDKYKAVSQQIQSIFRRYTEHVEPLSLDEAYLDVTDCKQFKASATLIAADIRRTVLAETGLTVSAGVAPNKFLAKIASDEQKPDGLFVIPPEAINDFVLQLALRKIPGVGVKTAEKLAKLGFHFCRDICQPGEEISTERLALLSRHFGSFAATLIKRSQGIDERPVRQDRERKSIGVEQTLPNDIADLEQAEQEMLQLLPTLEQRLAQSGKAALLQKIGVKLKFSDFRQTTVETQCHRLDPRLLAQLLAQAWQRRQEHSVRLIGIQLGFKSACHEQLPLPLEGTTF</sequence>
<evidence type="ECO:0000313" key="10">
    <source>
        <dbReference type="Proteomes" id="UP000633814"/>
    </source>
</evidence>
<dbReference type="RefSeq" id="WP_226749823.1">
    <property type="nucleotide sequence ID" value="NZ_JAEINI020000001.1"/>
</dbReference>
<organism evidence="9 10">
    <name type="scientific">Alishewanella maricola</name>
    <dbReference type="NCBI Taxonomy" id="2795740"/>
    <lineage>
        <taxon>Bacteria</taxon>
        <taxon>Pseudomonadati</taxon>
        <taxon>Pseudomonadota</taxon>
        <taxon>Gammaproteobacteria</taxon>
        <taxon>Alteromonadales</taxon>
        <taxon>Alteromonadaceae</taxon>
        <taxon>Alishewanella</taxon>
    </lineage>
</organism>
<dbReference type="SUPFAM" id="SSF100879">
    <property type="entry name" value="Lesion bypass DNA polymerase (Y-family), little finger domain"/>
    <property type="match status" value="1"/>
</dbReference>
<dbReference type="EMBL" id="JAEINI020000001">
    <property type="protein sequence ID" value="MCB5225739.1"/>
    <property type="molecule type" value="Genomic_DNA"/>
</dbReference>
<keyword evidence="3 7" id="KW-0235">DNA replication</keyword>
<dbReference type="InterPro" id="IPR043502">
    <property type="entry name" value="DNA/RNA_pol_sf"/>
</dbReference>
<dbReference type="InterPro" id="IPR001126">
    <property type="entry name" value="UmuC"/>
</dbReference>
<keyword evidence="7" id="KW-0479">Metal-binding</keyword>
<dbReference type="Pfam" id="PF00817">
    <property type="entry name" value="IMS"/>
    <property type="match status" value="1"/>
</dbReference>
<dbReference type="InterPro" id="IPR050116">
    <property type="entry name" value="DNA_polymerase-Y"/>
</dbReference>
<comment type="catalytic activity">
    <reaction evidence="7">
        <text>DNA(n) + a 2'-deoxyribonucleoside 5'-triphosphate = DNA(n+1) + diphosphate</text>
        <dbReference type="Rhea" id="RHEA:22508"/>
        <dbReference type="Rhea" id="RHEA-COMP:17339"/>
        <dbReference type="Rhea" id="RHEA-COMP:17340"/>
        <dbReference type="ChEBI" id="CHEBI:33019"/>
        <dbReference type="ChEBI" id="CHEBI:61560"/>
        <dbReference type="ChEBI" id="CHEBI:173112"/>
        <dbReference type="EC" id="2.7.7.7"/>
    </reaction>
</comment>
<dbReference type="GO" id="GO:0003887">
    <property type="term" value="F:DNA-directed DNA polymerase activity"/>
    <property type="evidence" value="ECO:0007669"/>
    <property type="project" value="UniProtKB-EC"/>
</dbReference>
<comment type="subcellular location">
    <subcellularLocation>
        <location evidence="7">Cytoplasm</location>
    </subcellularLocation>
</comment>